<evidence type="ECO:0000256" key="3">
    <source>
        <dbReference type="ARBA" id="ARBA00012916"/>
    </source>
</evidence>
<comment type="catalytic activity">
    <reaction evidence="1 10">
        <text>D-fructose 6-phosphate + L-glutamine = D-glucosamine 6-phosphate + L-glutamate</text>
        <dbReference type="Rhea" id="RHEA:13237"/>
        <dbReference type="ChEBI" id="CHEBI:29985"/>
        <dbReference type="ChEBI" id="CHEBI:58359"/>
        <dbReference type="ChEBI" id="CHEBI:58725"/>
        <dbReference type="ChEBI" id="CHEBI:61527"/>
        <dbReference type="EC" id="2.6.1.16"/>
    </reaction>
</comment>
<feature type="initiator methionine" description="Removed" evidence="10">
    <location>
        <position position="1"/>
    </location>
</feature>
<keyword evidence="9" id="KW-0315">Glutamine amidotransferase</keyword>
<dbReference type="CDD" id="cd05009">
    <property type="entry name" value="SIS_GlmS_GlmD_2"/>
    <property type="match status" value="1"/>
</dbReference>
<keyword evidence="6 10" id="KW-0032">Aminotransferase</keyword>
<name>A0A7Y8Y0I7_9FLAO</name>
<dbReference type="InterPro" id="IPR029055">
    <property type="entry name" value="Ntn_hydrolases_N"/>
</dbReference>
<dbReference type="InterPro" id="IPR035490">
    <property type="entry name" value="GlmS/FrlB_SIS"/>
</dbReference>
<dbReference type="EC" id="2.6.1.16" evidence="3 10"/>
<comment type="subunit">
    <text evidence="10">Homodimer.</text>
</comment>
<dbReference type="GO" id="GO:0005829">
    <property type="term" value="C:cytosol"/>
    <property type="evidence" value="ECO:0007669"/>
    <property type="project" value="TreeGrafter"/>
</dbReference>
<keyword evidence="14" id="KW-1185">Reference proteome</keyword>
<feature type="domain" description="SIS" evidence="12">
    <location>
        <begin position="292"/>
        <end position="431"/>
    </location>
</feature>
<feature type="active site" description="For Fru-6P isomerization activity" evidence="10">
    <location>
        <position position="610"/>
    </location>
</feature>
<dbReference type="SUPFAM" id="SSF56235">
    <property type="entry name" value="N-terminal nucleophile aminohydrolases (Ntn hydrolases)"/>
    <property type="match status" value="1"/>
</dbReference>
<dbReference type="InterPro" id="IPR046348">
    <property type="entry name" value="SIS_dom_sf"/>
</dbReference>
<evidence type="ECO:0000256" key="2">
    <source>
        <dbReference type="ARBA" id="ARBA00004496"/>
    </source>
</evidence>
<dbReference type="Pfam" id="PF13522">
    <property type="entry name" value="GATase_6"/>
    <property type="match status" value="1"/>
</dbReference>
<evidence type="ECO:0000256" key="9">
    <source>
        <dbReference type="ARBA" id="ARBA00022962"/>
    </source>
</evidence>
<dbReference type="GO" id="GO:0004360">
    <property type="term" value="F:glutamine-fructose-6-phosphate transaminase (isomerizing) activity"/>
    <property type="evidence" value="ECO:0007669"/>
    <property type="project" value="UniProtKB-UniRule"/>
</dbReference>
<dbReference type="Gene3D" id="3.60.20.10">
    <property type="entry name" value="Glutamine Phosphoribosylpyrophosphate, subunit 1, domain 1"/>
    <property type="match status" value="1"/>
</dbReference>
<dbReference type="GO" id="GO:0005975">
    <property type="term" value="P:carbohydrate metabolic process"/>
    <property type="evidence" value="ECO:0007669"/>
    <property type="project" value="UniProtKB-UniRule"/>
</dbReference>
<evidence type="ECO:0000256" key="6">
    <source>
        <dbReference type="ARBA" id="ARBA00022576"/>
    </source>
</evidence>
<evidence type="ECO:0000256" key="1">
    <source>
        <dbReference type="ARBA" id="ARBA00001031"/>
    </source>
</evidence>
<reference evidence="13 14" key="1">
    <citation type="submission" date="2020-07" db="EMBL/GenBank/DDBJ databases">
        <authorList>
            <person name="Sun Q."/>
        </authorList>
    </citation>
    <scope>NUCLEOTIDE SEQUENCE [LARGE SCALE GENOMIC DNA]</scope>
    <source>
        <strain evidence="13 14">MAH-1</strain>
    </source>
</reference>
<dbReference type="HAMAP" id="MF_00164">
    <property type="entry name" value="GlmS"/>
    <property type="match status" value="1"/>
</dbReference>
<protein>
    <recommendedName>
        <fullName evidence="4 10">Glutamine--fructose-6-phosphate aminotransferase [isomerizing]</fullName>
        <ecNumber evidence="3 10">2.6.1.16</ecNumber>
    </recommendedName>
    <alternativeName>
        <fullName evidence="10">D-fructose-6-phosphate amidotransferase</fullName>
    </alternativeName>
    <alternativeName>
        <fullName evidence="10">GFAT</fullName>
    </alternativeName>
    <alternativeName>
        <fullName evidence="10">Glucosamine-6-phosphate synthase</fullName>
    </alternativeName>
    <alternativeName>
        <fullName evidence="10">Hexosephosphate aminotransferase</fullName>
    </alternativeName>
    <alternativeName>
        <fullName evidence="10">L-glutamine--D-fructose-6-phosphate amidotransferase</fullName>
    </alternativeName>
</protein>
<dbReference type="InterPro" id="IPR005855">
    <property type="entry name" value="GFAT"/>
</dbReference>
<dbReference type="SUPFAM" id="SSF53697">
    <property type="entry name" value="SIS domain"/>
    <property type="match status" value="1"/>
</dbReference>
<evidence type="ECO:0000256" key="10">
    <source>
        <dbReference type="HAMAP-Rule" id="MF_00164"/>
    </source>
</evidence>
<dbReference type="NCBIfam" id="NF001484">
    <property type="entry name" value="PRK00331.1"/>
    <property type="match status" value="1"/>
</dbReference>
<evidence type="ECO:0000256" key="8">
    <source>
        <dbReference type="ARBA" id="ARBA00022737"/>
    </source>
</evidence>
<dbReference type="PANTHER" id="PTHR10937">
    <property type="entry name" value="GLUCOSAMINE--FRUCTOSE-6-PHOSPHATE AMINOTRANSFERASE, ISOMERIZING"/>
    <property type="match status" value="1"/>
</dbReference>
<dbReference type="GO" id="GO:0006002">
    <property type="term" value="P:fructose 6-phosphate metabolic process"/>
    <property type="evidence" value="ECO:0007669"/>
    <property type="project" value="TreeGrafter"/>
</dbReference>
<dbReference type="CDD" id="cd05008">
    <property type="entry name" value="SIS_GlmS_GlmD_1"/>
    <property type="match status" value="1"/>
</dbReference>
<dbReference type="PANTHER" id="PTHR10937:SF0">
    <property type="entry name" value="GLUTAMINE--FRUCTOSE-6-PHOSPHATE TRANSAMINASE (ISOMERIZING)"/>
    <property type="match status" value="1"/>
</dbReference>
<dbReference type="InterPro" id="IPR035466">
    <property type="entry name" value="GlmS/AgaS_SIS"/>
</dbReference>
<gene>
    <name evidence="10 13" type="primary">glmS</name>
    <name evidence="13" type="ORF">HZF10_05410</name>
</gene>
<dbReference type="PROSITE" id="PS51464">
    <property type="entry name" value="SIS"/>
    <property type="match status" value="2"/>
</dbReference>
<sequence length="615" mass="67954">MCGIVGYIGNREAYPIIIKGLKRLEYRGYDSAGAMIFDEGELKLSKTKGKVSDLEERAEKEISLSGNIGMGHTRWATHGVPNDVNSHPHLSNSGNLAIIHNGIIENYEPLKKELIKRGYTFKSDTDTEVLVNLIEEVKKNEDVKLGKAVQIALNQVVGAYAICVFDKQRPDEIVVARLGSPLAIGIGKDEFFIASDASPFIEYTSNAIYLEDEEMAIVRKDKPLKVRKIKDDTLVDPYVQELQMNLEQIEKGGYDHFMLKEIYEQPNVIKDTYRGRLHANEGIIQMAGVEDNLEKFLNADRILIVACGTSWHAGLVAEYIFEEFTRIPVEVEYASEFRYRNPIINKGDVLIAISQSGETADTLAAIKLAKEKGAFVFGVCNVVGSSISRETHAGAYTHAGPEIGVASTKAFTTQITVLTMIALRLAKAKGTLSNSDFHRYLQELEVIPEKVTEALATNDVSKTIAEKFKDAPNCLYLGRGYNFPVALEGALKLKEISYIHAEGYPAAEMKHGPIALIDELMPVVVIAPKQGHYDKVVSNIQEIKSRSGKIIAVVTKGDVQVRELADYVIEVPDTSDALSPLLTTIPLQLLSYHIAVMRGCNVDQPRNLAKSVTVE</sequence>
<dbReference type="GO" id="GO:0006487">
    <property type="term" value="P:protein N-linked glycosylation"/>
    <property type="evidence" value="ECO:0007669"/>
    <property type="project" value="TreeGrafter"/>
</dbReference>
<dbReference type="RefSeq" id="WP_176005162.1">
    <property type="nucleotide sequence ID" value="NZ_JABWMI010000006.1"/>
</dbReference>
<comment type="function">
    <text evidence="10">Catalyzes the first step in hexosamine metabolism, converting fructose-6P into glucosamine-6P using glutamine as a nitrogen source.</text>
</comment>
<dbReference type="FunFam" id="3.40.50.10490:FF:000001">
    <property type="entry name" value="Glutamine--fructose-6-phosphate aminotransferase [isomerizing]"/>
    <property type="match status" value="1"/>
</dbReference>
<dbReference type="InterPro" id="IPR001347">
    <property type="entry name" value="SIS_dom"/>
</dbReference>
<dbReference type="NCBIfam" id="TIGR01135">
    <property type="entry name" value="glmS"/>
    <property type="match status" value="1"/>
</dbReference>
<evidence type="ECO:0000256" key="4">
    <source>
        <dbReference type="ARBA" id="ARBA00016090"/>
    </source>
</evidence>
<dbReference type="FunFam" id="3.60.20.10:FF:000006">
    <property type="entry name" value="Glutamine--fructose-6-phosphate aminotransferase [isomerizing]"/>
    <property type="match status" value="1"/>
</dbReference>
<evidence type="ECO:0000256" key="5">
    <source>
        <dbReference type="ARBA" id="ARBA00022490"/>
    </source>
</evidence>
<dbReference type="EMBL" id="JACBJI010000002">
    <property type="protein sequence ID" value="NYA70349.1"/>
    <property type="molecule type" value="Genomic_DNA"/>
</dbReference>
<dbReference type="Pfam" id="PF01380">
    <property type="entry name" value="SIS"/>
    <property type="match status" value="2"/>
</dbReference>
<evidence type="ECO:0000313" key="13">
    <source>
        <dbReference type="EMBL" id="NYA70349.1"/>
    </source>
</evidence>
<comment type="subcellular location">
    <subcellularLocation>
        <location evidence="2 10">Cytoplasm</location>
    </subcellularLocation>
</comment>
<feature type="domain" description="Glutamine amidotransferase type-2" evidence="11">
    <location>
        <begin position="2"/>
        <end position="221"/>
    </location>
</feature>
<accession>A0A7Y8Y0I7</accession>
<keyword evidence="7 10" id="KW-0808">Transferase</keyword>
<feature type="domain" description="SIS" evidence="12">
    <location>
        <begin position="464"/>
        <end position="605"/>
    </location>
</feature>
<comment type="caution">
    <text evidence="13">The sequence shown here is derived from an EMBL/GenBank/DDBJ whole genome shotgun (WGS) entry which is preliminary data.</text>
</comment>
<feature type="active site" description="Nucleophile; for GATase activity" evidence="10">
    <location>
        <position position="2"/>
    </location>
</feature>
<evidence type="ECO:0000256" key="7">
    <source>
        <dbReference type="ARBA" id="ARBA00022679"/>
    </source>
</evidence>
<evidence type="ECO:0000259" key="12">
    <source>
        <dbReference type="PROSITE" id="PS51464"/>
    </source>
</evidence>
<dbReference type="InterPro" id="IPR047084">
    <property type="entry name" value="GFAT_N"/>
</dbReference>
<proteinExistence type="inferred from homology"/>
<dbReference type="GO" id="GO:0097367">
    <property type="term" value="F:carbohydrate derivative binding"/>
    <property type="evidence" value="ECO:0007669"/>
    <property type="project" value="InterPro"/>
</dbReference>
<keyword evidence="5 10" id="KW-0963">Cytoplasm</keyword>
<dbReference type="CDD" id="cd00714">
    <property type="entry name" value="GFAT"/>
    <property type="match status" value="1"/>
</dbReference>
<dbReference type="PROSITE" id="PS51278">
    <property type="entry name" value="GATASE_TYPE_2"/>
    <property type="match status" value="1"/>
</dbReference>
<dbReference type="Gene3D" id="3.40.50.10490">
    <property type="entry name" value="Glucose-6-phosphate isomerase like protein, domain 1"/>
    <property type="match status" value="2"/>
</dbReference>
<dbReference type="Proteomes" id="UP000535020">
    <property type="component" value="Unassembled WGS sequence"/>
</dbReference>
<evidence type="ECO:0000313" key="14">
    <source>
        <dbReference type="Proteomes" id="UP000535020"/>
    </source>
</evidence>
<evidence type="ECO:0000259" key="11">
    <source>
        <dbReference type="PROSITE" id="PS51278"/>
    </source>
</evidence>
<dbReference type="AlphaFoldDB" id="A0A7Y8Y0I7"/>
<dbReference type="GO" id="GO:0006047">
    <property type="term" value="P:UDP-N-acetylglucosamine metabolic process"/>
    <property type="evidence" value="ECO:0007669"/>
    <property type="project" value="TreeGrafter"/>
</dbReference>
<organism evidence="13 14">
    <name type="scientific">Flavobacterium agri</name>
    <dbReference type="NCBI Taxonomy" id="2743471"/>
    <lineage>
        <taxon>Bacteria</taxon>
        <taxon>Pseudomonadati</taxon>
        <taxon>Bacteroidota</taxon>
        <taxon>Flavobacteriia</taxon>
        <taxon>Flavobacteriales</taxon>
        <taxon>Flavobacteriaceae</taxon>
        <taxon>Flavobacterium</taxon>
    </lineage>
</organism>
<dbReference type="InterPro" id="IPR017932">
    <property type="entry name" value="GATase_2_dom"/>
</dbReference>
<keyword evidence="8" id="KW-0677">Repeat</keyword>